<name>A0A6A5XBR0_9PLEO</name>
<keyword evidence="2" id="KW-1185">Reference proteome</keyword>
<dbReference type="AlphaFoldDB" id="A0A6A5XBR0"/>
<sequence length="197" mass="23170">MRYKMEKGSSITSSARVEVLKPTTFIPRNDAEAILLECSEIARSAAVAAPGAHLPIFKRSELYLYHQMGRARYRRQDLKDFAKKWEDIASNWIPVKRAFRRFRTARQLVKTWSQICERKEIRLQYLVKEADMLHQQWIEDIDALSIMHELKDIERAAVATLTEKMYDFRTQIDWGCPCPNPDHPHLEGELWQQTLHS</sequence>
<organism evidence="1 2">
    <name type="scientific">Aaosphaeria arxii CBS 175.79</name>
    <dbReference type="NCBI Taxonomy" id="1450172"/>
    <lineage>
        <taxon>Eukaryota</taxon>
        <taxon>Fungi</taxon>
        <taxon>Dikarya</taxon>
        <taxon>Ascomycota</taxon>
        <taxon>Pezizomycotina</taxon>
        <taxon>Dothideomycetes</taxon>
        <taxon>Pleosporomycetidae</taxon>
        <taxon>Pleosporales</taxon>
        <taxon>Pleosporales incertae sedis</taxon>
        <taxon>Aaosphaeria</taxon>
    </lineage>
</organism>
<proteinExistence type="predicted"/>
<dbReference type="GeneID" id="54288742"/>
<dbReference type="RefSeq" id="XP_033378854.1">
    <property type="nucleotide sequence ID" value="XM_033531345.1"/>
</dbReference>
<evidence type="ECO:0000313" key="1">
    <source>
        <dbReference type="EMBL" id="KAF2010515.1"/>
    </source>
</evidence>
<dbReference type="EMBL" id="ML978076">
    <property type="protein sequence ID" value="KAF2010515.1"/>
    <property type="molecule type" value="Genomic_DNA"/>
</dbReference>
<gene>
    <name evidence="1" type="ORF">BU24DRAFT_454869</name>
</gene>
<evidence type="ECO:0000313" key="2">
    <source>
        <dbReference type="Proteomes" id="UP000799778"/>
    </source>
</evidence>
<accession>A0A6A5XBR0</accession>
<reference evidence="1" key="1">
    <citation type="journal article" date="2020" name="Stud. Mycol.">
        <title>101 Dothideomycetes genomes: a test case for predicting lifestyles and emergence of pathogens.</title>
        <authorList>
            <person name="Haridas S."/>
            <person name="Albert R."/>
            <person name="Binder M."/>
            <person name="Bloem J."/>
            <person name="Labutti K."/>
            <person name="Salamov A."/>
            <person name="Andreopoulos B."/>
            <person name="Baker S."/>
            <person name="Barry K."/>
            <person name="Bills G."/>
            <person name="Bluhm B."/>
            <person name="Cannon C."/>
            <person name="Castanera R."/>
            <person name="Culley D."/>
            <person name="Daum C."/>
            <person name="Ezra D."/>
            <person name="Gonzalez J."/>
            <person name="Henrissat B."/>
            <person name="Kuo A."/>
            <person name="Liang C."/>
            <person name="Lipzen A."/>
            <person name="Lutzoni F."/>
            <person name="Magnuson J."/>
            <person name="Mondo S."/>
            <person name="Nolan M."/>
            <person name="Ohm R."/>
            <person name="Pangilinan J."/>
            <person name="Park H.-J."/>
            <person name="Ramirez L."/>
            <person name="Alfaro M."/>
            <person name="Sun H."/>
            <person name="Tritt A."/>
            <person name="Yoshinaga Y."/>
            <person name="Zwiers L.-H."/>
            <person name="Turgeon B."/>
            <person name="Goodwin S."/>
            <person name="Spatafora J."/>
            <person name="Crous P."/>
            <person name="Grigoriev I."/>
        </authorList>
    </citation>
    <scope>NUCLEOTIDE SEQUENCE</scope>
    <source>
        <strain evidence="1">CBS 175.79</strain>
    </source>
</reference>
<protein>
    <submittedName>
        <fullName evidence="1">Uncharacterized protein</fullName>
    </submittedName>
</protein>
<dbReference type="Proteomes" id="UP000799778">
    <property type="component" value="Unassembled WGS sequence"/>
</dbReference>